<name>A0A265UZZ5_9FLAO</name>
<keyword evidence="4" id="KW-1185">Reference proteome</keyword>
<evidence type="ECO:0000256" key="1">
    <source>
        <dbReference type="ARBA" id="ARBA00007435"/>
    </source>
</evidence>
<dbReference type="CDD" id="cd10449">
    <property type="entry name" value="GIY-YIG_SLX1_like"/>
    <property type="match status" value="1"/>
</dbReference>
<dbReference type="SUPFAM" id="SSF82771">
    <property type="entry name" value="GIY-YIG endonuclease"/>
    <property type="match status" value="1"/>
</dbReference>
<evidence type="ECO:0000313" key="4">
    <source>
        <dbReference type="Proteomes" id="UP000216840"/>
    </source>
</evidence>
<dbReference type="GO" id="GO:0004519">
    <property type="term" value="F:endonuclease activity"/>
    <property type="evidence" value="ECO:0007669"/>
    <property type="project" value="UniProtKB-KW"/>
</dbReference>
<dbReference type="AlphaFoldDB" id="A0A265UZZ5"/>
<keyword evidence="3" id="KW-0540">Nuclease</keyword>
<protein>
    <submittedName>
        <fullName evidence="3">Endonuclease</fullName>
    </submittedName>
</protein>
<evidence type="ECO:0000313" key="3">
    <source>
        <dbReference type="EMBL" id="OZV70880.1"/>
    </source>
</evidence>
<organism evidence="3 4">
    <name type="scientific">Winogradskyella aurantia</name>
    <dbReference type="NCBI Taxonomy" id="1915063"/>
    <lineage>
        <taxon>Bacteria</taxon>
        <taxon>Pseudomonadati</taxon>
        <taxon>Bacteroidota</taxon>
        <taxon>Flavobacteriia</taxon>
        <taxon>Flavobacteriales</taxon>
        <taxon>Flavobacteriaceae</taxon>
        <taxon>Winogradskyella</taxon>
    </lineage>
</organism>
<dbReference type="PANTHER" id="PTHR34477:SF1">
    <property type="entry name" value="UPF0213 PROTEIN YHBQ"/>
    <property type="match status" value="1"/>
</dbReference>
<proteinExistence type="inferred from homology"/>
<dbReference type="PROSITE" id="PS50164">
    <property type="entry name" value="GIY_YIG"/>
    <property type="match status" value="1"/>
</dbReference>
<dbReference type="InterPro" id="IPR000305">
    <property type="entry name" value="GIY-YIG_endonuc"/>
</dbReference>
<feature type="domain" description="GIY-YIG" evidence="2">
    <location>
        <begin position="1"/>
        <end position="77"/>
    </location>
</feature>
<dbReference type="InterPro" id="IPR035901">
    <property type="entry name" value="GIY-YIG_endonuc_sf"/>
</dbReference>
<dbReference type="PANTHER" id="PTHR34477">
    <property type="entry name" value="UPF0213 PROTEIN YHBQ"/>
    <property type="match status" value="1"/>
</dbReference>
<dbReference type="InterPro" id="IPR050190">
    <property type="entry name" value="UPF0213_domain"/>
</dbReference>
<gene>
    <name evidence="3" type="ORF">CA834_01825</name>
</gene>
<accession>A0A265UZZ5</accession>
<comment type="caution">
    <text evidence="3">The sequence shown here is derived from an EMBL/GenBank/DDBJ whole genome shotgun (WGS) entry which is preliminary data.</text>
</comment>
<dbReference type="Gene3D" id="3.40.1440.10">
    <property type="entry name" value="GIY-YIG endonuclease"/>
    <property type="match status" value="1"/>
</dbReference>
<dbReference type="RefSeq" id="WP_094966954.1">
    <property type="nucleotide sequence ID" value="NZ_NGJN01000001.1"/>
</dbReference>
<reference evidence="3 4" key="1">
    <citation type="submission" date="2017-05" db="EMBL/GenBank/DDBJ databases">
        <title>The draft genome sequence of Idiomarina salinarum WNB302.</title>
        <authorList>
            <person name="Sun Y."/>
            <person name="Chen B."/>
            <person name="Du Z."/>
        </authorList>
    </citation>
    <scope>NUCLEOTIDE SEQUENCE [LARGE SCALE GENOMIC DNA]</scope>
    <source>
        <strain evidence="3 4">WNB302</strain>
    </source>
</reference>
<keyword evidence="3" id="KW-0378">Hydrolase</keyword>
<comment type="similarity">
    <text evidence="1">Belongs to the UPF0213 family.</text>
</comment>
<dbReference type="EMBL" id="NGJN01000001">
    <property type="protein sequence ID" value="OZV70880.1"/>
    <property type="molecule type" value="Genomic_DNA"/>
</dbReference>
<dbReference type="Pfam" id="PF01541">
    <property type="entry name" value="GIY-YIG"/>
    <property type="match status" value="1"/>
</dbReference>
<sequence length="82" mass="9769">MIYVYVLKSLVDDRLYVGMTQDVANRVKEHNSGRTKSTKGYRPWVKVHEEIYSDRTAARQREKYLKSGYGKQWLKNKYKLVP</sequence>
<evidence type="ECO:0000259" key="2">
    <source>
        <dbReference type="PROSITE" id="PS50164"/>
    </source>
</evidence>
<dbReference type="Proteomes" id="UP000216840">
    <property type="component" value="Unassembled WGS sequence"/>
</dbReference>
<dbReference type="OrthoDB" id="1495241at2"/>
<keyword evidence="3" id="KW-0255">Endonuclease</keyword>